<dbReference type="GO" id="GO:0098703">
    <property type="term" value="P:calcium ion import across plasma membrane"/>
    <property type="evidence" value="ECO:0007669"/>
    <property type="project" value="TreeGrafter"/>
</dbReference>
<sequence length="278" mass="30118">MLVWPKAVGVARGSERLSFLNDVIVTTVLDMPAFMLIMAFIMALFGFSFALLTRFKTAEFGTILRIAFTVWNLQLGDYEQDLYLANNSMTSFFFGYTFLVNIVCLNVLIALMGDSWEKTQEKAKARGLQKKAELIVDLEQGLDHTDSALFPAWIHCVQPEQADGGDDDADAWQGRIVALRKDITAASKANAAKVDTVKAKVEAVEAKVGAVEASVGAKVDAVKATMGAVEAKVDAVEAKVEAKMNEIKGMLEQLLANAASSQAAIEATEVRVTPEPAH</sequence>
<keyword evidence="2" id="KW-0175">Coiled coil</keyword>
<evidence type="ECO:0000256" key="2">
    <source>
        <dbReference type="SAM" id="Coils"/>
    </source>
</evidence>
<accession>A0A7S4I858</accession>
<keyword evidence="3" id="KW-1133">Transmembrane helix</keyword>
<feature type="coiled-coil region" evidence="2">
    <location>
        <begin position="226"/>
        <end position="271"/>
    </location>
</feature>
<dbReference type="AlphaFoldDB" id="A0A7S4I858"/>
<gene>
    <name evidence="4" type="ORF">CPOL0286_LOCUS9089</name>
</gene>
<keyword evidence="1" id="KW-0677">Repeat</keyword>
<feature type="transmembrane region" description="Helical" evidence="3">
    <location>
        <begin position="33"/>
        <end position="52"/>
    </location>
</feature>
<evidence type="ECO:0008006" key="5">
    <source>
        <dbReference type="Google" id="ProtNLM"/>
    </source>
</evidence>
<dbReference type="GO" id="GO:0005886">
    <property type="term" value="C:plasma membrane"/>
    <property type="evidence" value="ECO:0007669"/>
    <property type="project" value="TreeGrafter"/>
</dbReference>
<organism evidence="4">
    <name type="scientific">Prymnesium polylepis</name>
    <dbReference type="NCBI Taxonomy" id="72548"/>
    <lineage>
        <taxon>Eukaryota</taxon>
        <taxon>Haptista</taxon>
        <taxon>Haptophyta</taxon>
        <taxon>Prymnesiophyceae</taxon>
        <taxon>Prymnesiales</taxon>
        <taxon>Prymnesiaceae</taxon>
        <taxon>Prymnesium</taxon>
    </lineage>
</organism>
<evidence type="ECO:0000313" key="4">
    <source>
        <dbReference type="EMBL" id="CAE2221593.1"/>
    </source>
</evidence>
<proteinExistence type="predicted"/>
<dbReference type="Gene3D" id="1.10.287.70">
    <property type="match status" value="1"/>
</dbReference>
<feature type="transmembrane region" description="Helical" evidence="3">
    <location>
        <begin position="93"/>
        <end position="112"/>
    </location>
</feature>
<dbReference type="EMBL" id="HBKO01019928">
    <property type="protein sequence ID" value="CAE2221593.1"/>
    <property type="molecule type" value="Transcribed_RNA"/>
</dbReference>
<dbReference type="PANTHER" id="PTHR10582:SF2">
    <property type="entry name" value="INACTIVE"/>
    <property type="match status" value="1"/>
</dbReference>
<dbReference type="PANTHER" id="PTHR10582">
    <property type="entry name" value="TRANSIENT RECEPTOR POTENTIAL ION CHANNEL PROTEIN"/>
    <property type="match status" value="1"/>
</dbReference>
<dbReference type="Gene3D" id="3.90.20.10">
    <property type="match status" value="1"/>
</dbReference>
<dbReference type="InterPro" id="IPR024862">
    <property type="entry name" value="TRPV"/>
</dbReference>
<evidence type="ECO:0000256" key="1">
    <source>
        <dbReference type="ARBA" id="ARBA00022737"/>
    </source>
</evidence>
<evidence type="ECO:0000256" key="3">
    <source>
        <dbReference type="SAM" id="Phobius"/>
    </source>
</evidence>
<dbReference type="GO" id="GO:0005216">
    <property type="term" value="F:monoatomic ion channel activity"/>
    <property type="evidence" value="ECO:0007669"/>
    <property type="project" value="InterPro"/>
</dbReference>
<protein>
    <recommendedName>
        <fullName evidence="5">Ion transport domain-containing protein</fullName>
    </recommendedName>
</protein>
<reference evidence="4" key="1">
    <citation type="submission" date="2021-01" db="EMBL/GenBank/DDBJ databases">
        <authorList>
            <person name="Corre E."/>
            <person name="Pelletier E."/>
            <person name="Niang G."/>
            <person name="Scheremetjew M."/>
            <person name="Finn R."/>
            <person name="Kale V."/>
            <person name="Holt S."/>
            <person name="Cochrane G."/>
            <person name="Meng A."/>
            <person name="Brown T."/>
            <person name="Cohen L."/>
        </authorList>
    </citation>
    <scope>NUCLEOTIDE SEQUENCE</scope>
    <source>
        <strain evidence="4">UIO037</strain>
    </source>
</reference>
<keyword evidence="3" id="KW-0812">Transmembrane</keyword>
<keyword evidence="3" id="KW-0472">Membrane</keyword>
<name>A0A7S4I858_9EUKA</name>